<feature type="compositionally biased region" description="Low complexity" evidence="1">
    <location>
        <begin position="263"/>
        <end position="276"/>
    </location>
</feature>
<evidence type="ECO:0000313" key="2">
    <source>
        <dbReference type="EMBL" id="SAM84264.1"/>
    </source>
</evidence>
<evidence type="ECO:0000313" key="3">
    <source>
        <dbReference type="Proteomes" id="UP000179920"/>
    </source>
</evidence>
<protein>
    <submittedName>
        <fullName evidence="2">Uncharacterized protein</fullName>
    </submittedName>
</protein>
<organism evidence="2 3">
    <name type="scientific">Ustilago bromivora</name>
    <dbReference type="NCBI Taxonomy" id="307758"/>
    <lineage>
        <taxon>Eukaryota</taxon>
        <taxon>Fungi</taxon>
        <taxon>Dikarya</taxon>
        <taxon>Basidiomycota</taxon>
        <taxon>Ustilaginomycotina</taxon>
        <taxon>Ustilaginomycetes</taxon>
        <taxon>Ustilaginales</taxon>
        <taxon>Ustilaginaceae</taxon>
        <taxon>Ustilago</taxon>
    </lineage>
</organism>
<reference evidence="3" key="1">
    <citation type="submission" date="2016-04" db="EMBL/GenBank/DDBJ databases">
        <authorList>
            <person name="Guldener U."/>
            <person name="Guldener U."/>
        </authorList>
    </citation>
    <scope>NUCLEOTIDE SEQUENCE [LARGE SCALE GENOMIC DNA]</scope>
    <source>
        <strain evidence="3">UB2112</strain>
    </source>
</reference>
<evidence type="ECO:0000256" key="1">
    <source>
        <dbReference type="SAM" id="MobiDB-lite"/>
    </source>
</evidence>
<dbReference type="AlphaFoldDB" id="A0A1K0G900"/>
<sequence length="313" mass="32979">MSSLFARLDSAESMPPSGLVLTQNCMPPTSRECQHALPLLPALNASPPSMTTLDVTKSASLGTKVDAPEPTSGRASVNTCVSTVVDSTRQRHAPATPHPLDHQPKRPSPTNHPHHCNPSLEVSAAHWSQPLPVTHPPLAQSRGIAAGGSGFTIPLSDSPSSLPFKATTPLSRPAPSLNSSNPLHVPPADIALTQLAPLQTLRPPARSNTTLAVPLYPPAASRLTMKPCKPLLTAGARRFSTIPTAPSLLSSWEQSHMGSTWDTQAPSATSAASTPPGTCPWTTMVSHMYDSKLRPIFGRGACVSGRAPRTRNM</sequence>
<gene>
    <name evidence="2" type="ORF">UBRO_20824</name>
</gene>
<feature type="region of interest" description="Disordered" evidence="1">
    <location>
        <begin position="255"/>
        <end position="276"/>
    </location>
</feature>
<feature type="region of interest" description="Disordered" evidence="1">
    <location>
        <begin position="86"/>
        <end position="119"/>
    </location>
</feature>
<name>A0A1K0G900_9BASI</name>
<dbReference type="Proteomes" id="UP000179920">
    <property type="component" value="Chromosome XIII"/>
</dbReference>
<accession>A0A1K0G900</accession>
<dbReference type="EMBL" id="LT558129">
    <property type="protein sequence ID" value="SAM84264.1"/>
    <property type="molecule type" value="Genomic_DNA"/>
</dbReference>
<proteinExistence type="predicted"/>